<reference evidence="3" key="2">
    <citation type="journal article" date="2021" name="PeerJ">
        <title>Extensive microbial diversity within the chicken gut microbiome revealed by metagenomics and culture.</title>
        <authorList>
            <person name="Gilroy R."/>
            <person name="Ravi A."/>
            <person name="Getino M."/>
            <person name="Pursley I."/>
            <person name="Horton D.L."/>
            <person name="Alikhan N.F."/>
            <person name="Baker D."/>
            <person name="Gharbi K."/>
            <person name="Hall N."/>
            <person name="Watson M."/>
            <person name="Adriaenssens E.M."/>
            <person name="Foster-Nyarko E."/>
            <person name="Jarju S."/>
            <person name="Secka A."/>
            <person name="Antonio M."/>
            <person name="Oren A."/>
            <person name="Chaudhuri R.R."/>
            <person name="La Ragione R."/>
            <person name="Hildebrand F."/>
            <person name="Pallen M.J."/>
        </authorList>
    </citation>
    <scope>NUCLEOTIDE SEQUENCE</scope>
    <source>
        <strain evidence="3">10669</strain>
    </source>
</reference>
<dbReference type="InterPro" id="IPR051450">
    <property type="entry name" value="Gfo/Idh/MocA_Oxidoreductases"/>
</dbReference>
<sequence length="419" mass="45899">MSRKASVIIVGGGGRGTIYSRLLREMPEKAKVVAVAEPREFFRRRIAEMHDVPAENAAADWRELAARPKFADAVVIATQDRMHLEPTLAFSEKKYHILLEKPLAPDLDGCRRLVEAVARSGVILSVCHVLRYTEFTRALKALLDAGTIGKIVSVQHLEPVGHWRFAHSFVRGNWRRESESSPVLLAKSAHDIDWIRYIVGSPAARVSSFGSLMFFRQENRPAGASPRCADCAVAGTCPYDAVKFYTERLRAGTLDAYVESVTGTPTQESLLENLRVGPYGRCVFACDNDVADHQVVNVEFESGATASFTLAGCSKYGDRRITIFGSLGEISGDGENIFLSSYLAGTTERVPVPAPRIAEDRHGGGDFNLLDAFVEAVLSGDARGIVSGADVSLETHALAFAAEAARRENRIVEMRDFLR</sequence>
<gene>
    <name evidence="3" type="ORF">IAC75_00415</name>
</gene>
<comment type="caution">
    <text evidence="3">The sequence shown here is derived from an EMBL/GenBank/DDBJ whole genome shotgun (WGS) entry which is preliminary data.</text>
</comment>
<reference evidence="3" key="1">
    <citation type="submission" date="2020-10" db="EMBL/GenBank/DDBJ databases">
        <authorList>
            <person name="Gilroy R."/>
        </authorList>
    </citation>
    <scope>NUCLEOTIDE SEQUENCE</scope>
    <source>
        <strain evidence="3">10669</strain>
    </source>
</reference>
<dbReference type="InterPro" id="IPR055170">
    <property type="entry name" value="GFO_IDH_MocA-like_dom"/>
</dbReference>
<dbReference type="PANTHER" id="PTHR43377:SF2">
    <property type="entry name" value="BINDING ROSSMANN FOLD OXIDOREDUCTASE, PUTATIVE (AFU_ORTHOLOGUE AFUA_4G00560)-RELATED"/>
    <property type="match status" value="1"/>
</dbReference>
<evidence type="ECO:0000259" key="2">
    <source>
        <dbReference type="Pfam" id="PF22725"/>
    </source>
</evidence>
<dbReference type="EMBL" id="DVOG01000016">
    <property type="protein sequence ID" value="HIV03602.1"/>
    <property type="molecule type" value="Genomic_DNA"/>
</dbReference>
<feature type="domain" description="GFO/IDH/MocA-like oxidoreductase" evidence="2">
    <location>
        <begin position="137"/>
        <end position="330"/>
    </location>
</feature>
<organism evidence="3 4">
    <name type="scientific">Candidatus Spyradosoma merdigallinarum</name>
    <dbReference type="NCBI Taxonomy" id="2840950"/>
    <lineage>
        <taxon>Bacteria</taxon>
        <taxon>Pseudomonadati</taxon>
        <taxon>Verrucomicrobiota</taxon>
        <taxon>Opitutia</taxon>
        <taxon>Opitutia incertae sedis</taxon>
        <taxon>Candidatus Spyradosoma</taxon>
    </lineage>
</organism>
<dbReference type="Proteomes" id="UP000886812">
    <property type="component" value="Unassembled WGS sequence"/>
</dbReference>
<dbReference type="InterPro" id="IPR000683">
    <property type="entry name" value="Gfo/Idh/MocA-like_OxRdtase_N"/>
</dbReference>
<evidence type="ECO:0000313" key="4">
    <source>
        <dbReference type="Proteomes" id="UP000886812"/>
    </source>
</evidence>
<dbReference type="InterPro" id="IPR036291">
    <property type="entry name" value="NAD(P)-bd_dom_sf"/>
</dbReference>
<dbReference type="Pfam" id="PF22725">
    <property type="entry name" value="GFO_IDH_MocA_C3"/>
    <property type="match status" value="1"/>
</dbReference>
<proteinExistence type="predicted"/>
<evidence type="ECO:0000313" key="3">
    <source>
        <dbReference type="EMBL" id="HIV03602.1"/>
    </source>
</evidence>
<dbReference type="GO" id="GO:0000166">
    <property type="term" value="F:nucleotide binding"/>
    <property type="evidence" value="ECO:0007669"/>
    <property type="project" value="InterPro"/>
</dbReference>
<protein>
    <submittedName>
        <fullName evidence="3">Gfo/Idh/MocA family oxidoreductase</fullName>
    </submittedName>
</protein>
<feature type="domain" description="Gfo/Idh/MocA-like oxidoreductase N-terminal" evidence="1">
    <location>
        <begin position="7"/>
        <end position="127"/>
    </location>
</feature>
<name>A0A9D1NI45_9BACT</name>
<dbReference type="Gene3D" id="3.30.360.10">
    <property type="entry name" value="Dihydrodipicolinate Reductase, domain 2"/>
    <property type="match status" value="1"/>
</dbReference>
<dbReference type="AlphaFoldDB" id="A0A9D1NI45"/>
<dbReference type="SUPFAM" id="SSF55347">
    <property type="entry name" value="Glyceraldehyde-3-phosphate dehydrogenase-like, C-terminal domain"/>
    <property type="match status" value="1"/>
</dbReference>
<dbReference type="Gene3D" id="3.40.50.720">
    <property type="entry name" value="NAD(P)-binding Rossmann-like Domain"/>
    <property type="match status" value="1"/>
</dbReference>
<evidence type="ECO:0000259" key="1">
    <source>
        <dbReference type="Pfam" id="PF01408"/>
    </source>
</evidence>
<accession>A0A9D1NI45</accession>
<dbReference type="PANTHER" id="PTHR43377">
    <property type="entry name" value="BILIVERDIN REDUCTASE A"/>
    <property type="match status" value="1"/>
</dbReference>
<dbReference type="SUPFAM" id="SSF51735">
    <property type="entry name" value="NAD(P)-binding Rossmann-fold domains"/>
    <property type="match status" value="1"/>
</dbReference>
<dbReference type="Pfam" id="PF01408">
    <property type="entry name" value="GFO_IDH_MocA"/>
    <property type="match status" value="1"/>
</dbReference>